<evidence type="ECO:0000256" key="1">
    <source>
        <dbReference type="ARBA" id="ARBA00009437"/>
    </source>
</evidence>
<dbReference type="Pfam" id="PF03466">
    <property type="entry name" value="LysR_substrate"/>
    <property type="match status" value="1"/>
</dbReference>
<gene>
    <name evidence="7" type="ORF">Q8A49_27875</name>
</gene>
<dbReference type="CDD" id="cd05466">
    <property type="entry name" value="PBP2_LTTR_substrate"/>
    <property type="match status" value="1"/>
</dbReference>
<keyword evidence="4" id="KW-0804">Transcription</keyword>
<reference evidence="7 8" key="1">
    <citation type="submission" date="2023-07" db="EMBL/GenBank/DDBJ databases">
        <authorList>
            <person name="Girao M."/>
            <person name="Carvalho M.F."/>
        </authorList>
    </citation>
    <scope>NUCLEOTIDE SEQUENCE [LARGE SCALE GENOMIC DNA]</scope>
    <source>
        <strain evidence="7 8">66/93</strain>
    </source>
</reference>
<evidence type="ECO:0000259" key="6">
    <source>
        <dbReference type="PROSITE" id="PS50931"/>
    </source>
</evidence>
<dbReference type="Gene3D" id="1.10.10.10">
    <property type="entry name" value="Winged helix-like DNA-binding domain superfamily/Winged helix DNA-binding domain"/>
    <property type="match status" value="1"/>
</dbReference>
<keyword evidence="3" id="KW-0238">DNA-binding</keyword>
<dbReference type="InterPro" id="IPR005119">
    <property type="entry name" value="LysR_subst-bd"/>
</dbReference>
<protein>
    <submittedName>
        <fullName evidence="7">LysR family transcriptional regulator</fullName>
    </submittedName>
</protein>
<organism evidence="7 8">
    <name type="scientific">Nocardiopsis tropica</name>
    <dbReference type="NCBI Taxonomy" id="109330"/>
    <lineage>
        <taxon>Bacteria</taxon>
        <taxon>Bacillati</taxon>
        <taxon>Actinomycetota</taxon>
        <taxon>Actinomycetes</taxon>
        <taxon>Streptosporangiales</taxon>
        <taxon>Nocardiopsidaceae</taxon>
        <taxon>Nocardiopsis</taxon>
    </lineage>
</organism>
<comment type="similarity">
    <text evidence="1">Belongs to the LysR transcriptional regulatory family.</text>
</comment>
<feature type="region of interest" description="Disordered" evidence="5">
    <location>
        <begin position="294"/>
        <end position="315"/>
    </location>
</feature>
<dbReference type="PROSITE" id="PS50931">
    <property type="entry name" value="HTH_LYSR"/>
    <property type="match status" value="1"/>
</dbReference>
<dbReference type="Gene3D" id="3.40.190.290">
    <property type="match status" value="1"/>
</dbReference>
<evidence type="ECO:0000256" key="4">
    <source>
        <dbReference type="ARBA" id="ARBA00023163"/>
    </source>
</evidence>
<dbReference type="SUPFAM" id="SSF46785">
    <property type="entry name" value="Winged helix' DNA-binding domain"/>
    <property type="match status" value="1"/>
</dbReference>
<dbReference type="Pfam" id="PF00126">
    <property type="entry name" value="HTH_1"/>
    <property type="match status" value="1"/>
</dbReference>
<evidence type="ECO:0000256" key="2">
    <source>
        <dbReference type="ARBA" id="ARBA00023015"/>
    </source>
</evidence>
<dbReference type="InterPro" id="IPR036390">
    <property type="entry name" value="WH_DNA-bd_sf"/>
</dbReference>
<evidence type="ECO:0000256" key="5">
    <source>
        <dbReference type="SAM" id="MobiDB-lite"/>
    </source>
</evidence>
<feature type="compositionally biased region" description="Gly residues" evidence="5">
    <location>
        <begin position="300"/>
        <end position="315"/>
    </location>
</feature>
<name>A0ABU7KYD2_9ACTN</name>
<feature type="domain" description="HTH lysR-type" evidence="6">
    <location>
        <begin position="1"/>
        <end position="60"/>
    </location>
</feature>
<dbReference type="PANTHER" id="PTHR30126:SF91">
    <property type="entry name" value="LYSR FAMILY TRANSCRIPTIONAL REGULATOR"/>
    <property type="match status" value="1"/>
</dbReference>
<proteinExistence type="inferred from homology"/>
<accession>A0ABU7KYD2</accession>
<evidence type="ECO:0000313" key="8">
    <source>
        <dbReference type="Proteomes" id="UP001348641"/>
    </source>
</evidence>
<dbReference type="EMBL" id="JAUUCC010000106">
    <property type="protein sequence ID" value="MEE2054323.1"/>
    <property type="molecule type" value="Genomic_DNA"/>
</dbReference>
<evidence type="ECO:0000256" key="3">
    <source>
        <dbReference type="ARBA" id="ARBA00023125"/>
    </source>
</evidence>
<dbReference type="InterPro" id="IPR036388">
    <property type="entry name" value="WH-like_DNA-bd_sf"/>
</dbReference>
<comment type="caution">
    <text evidence="7">The sequence shown here is derived from an EMBL/GenBank/DDBJ whole genome shotgun (WGS) entry which is preliminary data.</text>
</comment>
<dbReference type="InterPro" id="IPR000847">
    <property type="entry name" value="LysR_HTH_N"/>
</dbReference>
<sequence>MGLSSDNIDLFLAVVDHGSFSAAARALNRVPSAVSMGIANIEAELGYPLFDRSRREPVPTARAQALVPHARLVASRLRLLQAHAVELSDDLESTLTVGVSAGVDHRPLLDAVAEIAARHPLLSVEIADAPQDDVREQLHSGTVDLALMFARTRNDREEVFLNVAEETFVAVASASVETFGIPADLRRLEDLAGARQIVVSSLERQLTERRLVVSDAYWRANSVETALGLVERGVGWANLPLPVVRGRAAAGTVRVMEFENLRNGLAMPVQLVWLRGSPLRKAAGELVDRMGRDWRIRGRPPGGGGGRPRQGGGGA</sequence>
<dbReference type="SUPFAM" id="SSF53850">
    <property type="entry name" value="Periplasmic binding protein-like II"/>
    <property type="match status" value="1"/>
</dbReference>
<evidence type="ECO:0000313" key="7">
    <source>
        <dbReference type="EMBL" id="MEE2054323.1"/>
    </source>
</evidence>
<dbReference type="Proteomes" id="UP001348641">
    <property type="component" value="Unassembled WGS sequence"/>
</dbReference>
<dbReference type="RefSeq" id="WP_330161177.1">
    <property type="nucleotide sequence ID" value="NZ_BAAAJA010000017.1"/>
</dbReference>
<dbReference type="PANTHER" id="PTHR30126">
    <property type="entry name" value="HTH-TYPE TRANSCRIPTIONAL REGULATOR"/>
    <property type="match status" value="1"/>
</dbReference>
<keyword evidence="2" id="KW-0805">Transcription regulation</keyword>